<name>A0ACC0CF46_CATRO</name>
<evidence type="ECO:0000313" key="1">
    <source>
        <dbReference type="EMBL" id="KAI5683571.1"/>
    </source>
</evidence>
<evidence type="ECO:0000313" key="2">
    <source>
        <dbReference type="Proteomes" id="UP001060085"/>
    </source>
</evidence>
<reference evidence="2" key="1">
    <citation type="journal article" date="2023" name="Nat. Plants">
        <title>Single-cell RNA sequencing provides a high-resolution roadmap for understanding the multicellular compartmentation of specialized metabolism.</title>
        <authorList>
            <person name="Sun S."/>
            <person name="Shen X."/>
            <person name="Li Y."/>
            <person name="Li Y."/>
            <person name="Wang S."/>
            <person name="Li R."/>
            <person name="Zhang H."/>
            <person name="Shen G."/>
            <person name="Guo B."/>
            <person name="Wei J."/>
            <person name="Xu J."/>
            <person name="St-Pierre B."/>
            <person name="Chen S."/>
            <person name="Sun C."/>
        </authorList>
    </citation>
    <scope>NUCLEOTIDE SEQUENCE [LARGE SCALE GENOMIC DNA]</scope>
</reference>
<dbReference type="Proteomes" id="UP001060085">
    <property type="component" value="Linkage Group LG01"/>
</dbReference>
<comment type="caution">
    <text evidence="1">The sequence shown here is derived from an EMBL/GenBank/DDBJ whole genome shotgun (WGS) entry which is preliminary data.</text>
</comment>
<organism evidence="1 2">
    <name type="scientific">Catharanthus roseus</name>
    <name type="common">Madagascar periwinkle</name>
    <name type="synonym">Vinca rosea</name>
    <dbReference type="NCBI Taxonomy" id="4058"/>
    <lineage>
        <taxon>Eukaryota</taxon>
        <taxon>Viridiplantae</taxon>
        <taxon>Streptophyta</taxon>
        <taxon>Embryophyta</taxon>
        <taxon>Tracheophyta</taxon>
        <taxon>Spermatophyta</taxon>
        <taxon>Magnoliopsida</taxon>
        <taxon>eudicotyledons</taxon>
        <taxon>Gunneridae</taxon>
        <taxon>Pentapetalae</taxon>
        <taxon>asterids</taxon>
        <taxon>lamiids</taxon>
        <taxon>Gentianales</taxon>
        <taxon>Apocynaceae</taxon>
        <taxon>Rauvolfioideae</taxon>
        <taxon>Vinceae</taxon>
        <taxon>Catharanthinae</taxon>
        <taxon>Catharanthus</taxon>
    </lineage>
</organism>
<proteinExistence type="predicted"/>
<sequence>MEGEDCGNLSNEKIFQIFSSFMARITKFEELVDAGNKYLIGFQQGLEFIQRPPIDMTAELIERIVTANKTTRLSSYVEAGCFNSHDRKQNMSKLSACHLGLLDNLNRAQTVVRELQCLLDDAAVLVQAKNMIFQDLLHFQDNDTDLDVSSFTTACKRNPGITDYAVLMALMYGMLKKDYEMQEKIVSSLSLKSSSGELESYCLMWSLRPFVDDEIMQKAWELIP</sequence>
<gene>
    <name evidence="1" type="ORF">M9H77_04799</name>
</gene>
<dbReference type="EMBL" id="CM044701">
    <property type="protein sequence ID" value="KAI5683571.1"/>
    <property type="molecule type" value="Genomic_DNA"/>
</dbReference>
<accession>A0ACC0CF46</accession>
<protein>
    <submittedName>
        <fullName evidence="1">Uncharacterized protein</fullName>
    </submittedName>
</protein>
<keyword evidence="2" id="KW-1185">Reference proteome</keyword>